<accession>A0AB39BIN1</accession>
<organism evidence="2">
    <name type="scientific">Herbiconiux sp. A18JL235</name>
    <dbReference type="NCBI Taxonomy" id="3152363"/>
    <lineage>
        <taxon>Bacteria</taxon>
        <taxon>Bacillati</taxon>
        <taxon>Actinomycetota</taxon>
        <taxon>Actinomycetes</taxon>
        <taxon>Micrococcales</taxon>
        <taxon>Microbacteriaceae</taxon>
        <taxon>Herbiconiux</taxon>
    </lineage>
</organism>
<evidence type="ECO:0000256" key="1">
    <source>
        <dbReference type="SAM" id="SignalP"/>
    </source>
</evidence>
<gene>
    <name evidence="2" type="ORF">ABFY20_01720</name>
</gene>
<dbReference type="EMBL" id="CP162511">
    <property type="protein sequence ID" value="XDI05837.1"/>
    <property type="molecule type" value="Genomic_DNA"/>
</dbReference>
<reference evidence="2" key="1">
    <citation type="submission" date="2024-05" db="EMBL/GenBank/DDBJ databases">
        <title>Herbiconiux sp. A18JL235.</title>
        <authorList>
            <person name="Zhang G."/>
        </authorList>
    </citation>
    <scope>NUCLEOTIDE SEQUENCE</scope>
    <source>
        <strain evidence="2">A18JL235</strain>
    </source>
</reference>
<feature type="signal peptide" evidence="1">
    <location>
        <begin position="1"/>
        <end position="18"/>
    </location>
</feature>
<dbReference type="Gene3D" id="3.20.20.80">
    <property type="entry name" value="Glycosidases"/>
    <property type="match status" value="1"/>
</dbReference>
<sequence>MKNHIRVLGALSAVGALAATIAFAPSAEAVYVEPSAPDRQFPVGIFFPPDPTQTSVEEYARIAEFGANFIVGTNEVVTHGTNLHALDAAAANGIQVLAHDWGLVFRTERVRSGAAGDATPVRRDNVVGQTFSLPAGAGWTAGVIGVPVDRDSWKSHARLKLCLYDTPTKATLWGCDTVTGPPPTDLAEFAVNSPTISAASAYLELTTPDNYDIAVEGSAADSYSGGDRYVNGAVETGDLAFEVRLSTTDQTFTETARPSDEYLESLVDDYSDHPAFLGYHIKDEPARNTFPAVSAAIEKLRVEDPDNMSYVNLLPTYATQEQLFGGAPQVSTADTVSSTRSVGQTFRTRPDQTSLTSLQFYIDSRSSIQSGTPLTVTLWDSPAKATQVAQGSLTSFGTPATDFPTIPISAVVTPSTDYYIELSYAGTNEIGGVVHSPLGTEWETDGTGYLAGAAADWDLWFAVDQTIVPFSYEDYVYRWMRTNPDVLVFDHYPFVNAEIRGDFYSNLEIIRRQASEGDVPFWSFLQSFGTEEGWRIPSEGDMALQFYANLAYGAKGLIYFTYYTPPDLSWNENFLDGLIRRDGTENVTYASGQANNSVASAWADVLNTAESTGVYHVGSVPSGSLGVPSSFALQPTSTGTALVGALSNADDQYVMVVNKNNVESQTISFSVAGSPTSLDEVSKLDGSLAPASGYTASSGTLQVTLQPGEGRLFRLP</sequence>
<feature type="chain" id="PRO_5044259416" description="Glycoside hydrolase family 42 N-terminal domain-containing protein" evidence="1">
    <location>
        <begin position="19"/>
        <end position="716"/>
    </location>
</feature>
<evidence type="ECO:0000313" key="2">
    <source>
        <dbReference type="EMBL" id="XDI05837.1"/>
    </source>
</evidence>
<keyword evidence="1" id="KW-0732">Signal</keyword>
<protein>
    <recommendedName>
        <fullName evidence="3">Glycoside hydrolase family 42 N-terminal domain-containing protein</fullName>
    </recommendedName>
</protein>
<dbReference type="AlphaFoldDB" id="A0AB39BIN1"/>
<evidence type="ECO:0008006" key="3">
    <source>
        <dbReference type="Google" id="ProtNLM"/>
    </source>
</evidence>
<proteinExistence type="predicted"/>
<dbReference type="RefSeq" id="WP_368498226.1">
    <property type="nucleotide sequence ID" value="NZ_CP162511.1"/>
</dbReference>
<name>A0AB39BIN1_9MICO</name>